<evidence type="ECO:0000256" key="1">
    <source>
        <dbReference type="SAM" id="SignalP"/>
    </source>
</evidence>
<dbReference type="Gene3D" id="3.30.70.2970">
    <property type="entry name" value="Protein of unknown function (DUF541), domain 2"/>
    <property type="match status" value="1"/>
</dbReference>
<accession>A0AA50Q891</accession>
<dbReference type="AlphaFoldDB" id="A0AA50Q891"/>
<dbReference type="Pfam" id="PF04402">
    <property type="entry name" value="SIMPL"/>
    <property type="match status" value="1"/>
</dbReference>
<dbReference type="Proteomes" id="UP001223802">
    <property type="component" value="Chromosome"/>
</dbReference>
<dbReference type="InterPro" id="IPR007497">
    <property type="entry name" value="SIMPL/DUF541"/>
</dbReference>
<feature type="signal peptide" evidence="1">
    <location>
        <begin position="1"/>
        <end position="22"/>
    </location>
</feature>
<dbReference type="PANTHER" id="PTHR34387">
    <property type="entry name" value="SLR1258 PROTEIN"/>
    <property type="match status" value="1"/>
</dbReference>
<name>A0AA50Q891_9GAMM</name>
<dbReference type="Gene3D" id="3.30.110.170">
    <property type="entry name" value="Protein of unknown function (DUF541), domain 1"/>
    <property type="match status" value="1"/>
</dbReference>
<sequence length="234" mass="25564">MRNKPRFVLFGLPLLFSSAVFAIAVPDAPHLVTQGEASISVAPDMATLELAVTAVKKDSRQAKEEVDTRVAALFSGLSALGIKKADIDSGNLVTRPDYDYSNNGKRELTGYQAERTVTIRLYQLDNLSQVIDTALAQGVQNVQRIGYGVREAEGYQQQARQAAMAHARKLAGELATGFEQSLGEIYAIEYAGQPPVHPRPMGAVKMMAADAAQESYQQNEIEFTDRVQVVYTLK</sequence>
<proteinExistence type="predicted"/>
<dbReference type="PANTHER" id="PTHR34387:SF1">
    <property type="entry name" value="PERIPLASMIC IMMUNOGENIC PROTEIN"/>
    <property type="match status" value="1"/>
</dbReference>
<dbReference type="EMBL" id="CP118224">
    <property type="protein sequence ID" value="WMC11530.1"/>
    <property type="molecule type" value="Genomic_DNA"/>
</dbReference>
<evidence type="ECO:0000313" key="2">
    <source>
        <dbReference type="EMBL" id="WMC11530.1"/>
    </source>
</evidence>
<reference evidence="2 3" key="1">
    <citation type="submission" date="2023-02" db="EMBL/GenBank/DDBJ databases">
        <title>Complete genome sequence of a novel bacterium Oceanimonas sp. NTOU-MSR1 isolated from marine coast sediment.</title>
        <authorList>
            <person name="Yang H.-T."/>
            <person name="Chen Y.-L."/>
            <person name="Ho Y.-N."/>
        </authorList>
    </citation>
    <scope>NUCLEOTIDE SEQUENCE [LARGE SCALE GENOMIC DNA]</scope>
    <source>
        <strain evidence="2 3">NTOU-MSR1</strain>
    </source>
</reference>
<evidence type="ECO:0000313" key="3">
    <source>
        <dbReference type="Proteomes" id="UP001223802"/>
    </source>
</evidence>
<dbReference type="KEGG" id="ope:PU634_03990"/>
<dbReference type="GO" id="GO:0006974">
    <property type="term" value="P:DNA damage response"/>
    <property type="evidence" value="ECO:0007669"/>
    <property type="project" value="TreeGrafter"/>
</dbReference>
<keyword evidence="3" id="KW-1185">Reference proteome</keyword>
<dbReference type="RefSeq" id="WP_306762769.1">
    <property type="nucleotide sequence ID" value="NZ_CP118224.1"/>
</dbReference>
<gene>
    <name evidence="2" type="ORF">PU634_03990</name>
</gene>
<protein>
    <submittedName>
        <fullName evidence="2">SIMPL domain-containing protein</fullName>
    </submittedName>
</protein>
<dbReference type="InterPro" id="IPR052022">
    <property type="entry name" value="26kDa_periplasmic_antigen"/>
</dbReference>
<keyword evidence="1" id="KW-0732">Signal</keyword>
<feature type="chain" id="PRO_5041370857" evidence="1">
    <location>
        <begin position="23"/>
        <end position="234"/>
    </location>
</feature>
<organism evidence="2 3">
    <name type="scientific">Oceanimonas pelagia</name>
    <dbReference type="NCBI Taxonomy" id="3028314"/>
    <lineage>
        <taxon>Bacteria</taxon>
        <taxon>Pseudomonadati</taxon>
        <taxon>Pseudomonadota</taxon>
        <taxon>Gammaproteobacteria</taxon>
        <taxon>Aeromonadales</taxon>
        <taxon>Aeromonadaceae</taxon>
        <taxon>Oceanimonas</taxon>
    </lineage>
</organism>